<dbReference type="EMBL" id="VDMP01000025">
    <property type="protein sequence ID" value="TNM38335.1"/>
    <property type="molecule type" value="Genomic_DNA"/>
</dbReference>
<dbReference type="InterPro" id="IPR008920">
    <property type="entry name" value="TF_FadR/GntR_C"/>
</dbReference>
<dbReference type="PANTHER" id="PTHR43537:SF5">
    <property type="entry name" value="UXU OPERON TRANSCRIPTIONAL REGULATOR"/>
    <property type="match status" value="1"/>
</dbReference>
<name>A0A5C4VS10_9ACTN</name>
<dbReference type="Pfam" id="PF07729">
    <property type="entry name" value="FCD"/>
    <property type="match status" value="1"/>
</dbReference>
<dbReference type="SMART" id="SM00895">
    <property type="entry name" value="FCD"/>
    <property type="match status" value="1"/>
</dbReference>
<dbReference type="Gene3D" id="1.20.120.530">
    <property type="entry name" value="GntR ligand-binding domain-like"/>
    <property type="match status" value="1"/>
</dbReference>
<dbReference type="GO" id="GO:0003700">
    <property type="term" value="F:DNA-binding transcription factor activity"/>
    <property type="evidence" value="ECO:0007669"/>
    <property type="project" value="InterPro"/>
</dbReference>
<dbReference type="CDD" id="cd07377">
    <property type="entry name" value="WHTH_GntR"/>
    <property type="match status" value="1"/>
</dbReference>
<keyword evidence="2" id="KW-0238">DNA-binding</keyword>
<reference evidence="6 7" key="1">
    <citation type="journal article" date="2016" name="Int. J. Syst. Evol. Microbiol.">
        <title>Nocardioides albidus sp. nov., an actinobacterium isolated from garden soil.</title>
        <authorList>
            <person name="Singh H."/>
            <person name="Du J."/>
            <person name="Trinh H."/>
            <person name="Won K."/>
            <person name="Yang J.E."/>
            <person name="Yin C."/>
            <person name="Kook M."/>
            <person name="Yi T.H."/>
        </authorList>
    </citation>
    <scope>NUCLEOTIDE SEQUENCE [LARGE SCALE GENOMIC DNA]</scope>
    <source>
        <strain evidence="6 7">CCTCC AB 2015297</strain>
    </source>
</reference>
<dbReference type="Gene3D" id="1.10.10.10">
    <property type="entry name" value="Winged helix-like DNA-binding domain superfamily/Winged helix DNA-binding domain"/>
    <property type="match status" value="1"/>
</dbReference>
<protein>
    <submittedName>
        <fullName evidence="6">FadR family transcriptional regulator</fullName>
    </submittedName>
</protein>
<dbReference type="InterPro" id="IPR011711">
    <property type="entry name" value="GntR_C"/>
</dbReference>
<evidence type="ECO:0000259" key="5">
    <source>
        <dbReference type="PROSITE" id="PS50949"/>
    </source>
</evidence>
<dbReference type="SMART" id="SM00345">
    <property type="entry name" value="HTH_GNTR"/>
    <property type="match status" value="1"/>
</dbReference>
<dbReference type="GO" id="GO:0003677">
    <property type="term" value="F:DNA binding"/>
    <property type="evidence" value="ECO:0007669"/>
    <property type="project" value="UniProtKB-KW"/>
</dbReference>
<dbReference type="PRINTS" id="PR00035">
    <property type="entry name" value="HTHGNTR"/>
</dbReference>
<evidence type="ECO:0000256" key="3">
    <source>
        <dbReference type="ARBA" id="ARBA00023163"/>
    </source>
</evidence>
<evidence type="ECO:0000256" key="2">
    <source>
        <dbReference type="ARBA" id="ARBA00023125"/>
    </source>
</evidence>
<evidence type="ECO:0000313" key="7">
    <source>
        <dbReference type="Proteomes" id="UP000313231"/>
    </source>
</evidence>
<dbReference type="InterPro" id="IPR000524">
    <property type="entry name" value="Tscrpt_reg_HTH_GntR"/>
</dbReference>
<dbReference type="Proteomes" id="UP000313231">
    <property type="component" value="Unassembled WGS sequence"/>
</dbReference>
<organism evidence="6 7">
    <name type="scientific">Nocardioides albidus</name>
    <dbReference type="NCBI Taxonomy" id="1517589"/>
    <lineage>
        <taxon>Bacteria</taxon>
        <taxon>Bacillati</taxon>
        <taxon>Actinomycetota</taxon>
        <taxon>Actinomycetes</taxon>
        <taxon>Propionibacteriales</taxon>
        <taxon>Nocardioidaceae</taxon>
        <taxon>Nocardioides</taxon>
    </lineage>
</organism>
<keyword evidence="7" id="KW-1185">Reference proteome</keyword>
<dbReference type="AlphaFoldDB" id="A0A5C4VS10"/>
<evidence type="ECO:0000313" key="6">
    <source>
        <dbReference type="EMBL" id="TNM38335.1"/>
    </source>
</evidence>
<sequence>MTSEFKAQGVAAGLLRQVAHRADTGPTGPDRTRQHPRGGVRVAVPFYGRASAAVFSPLESLSRSELVVRRLTDAIALGLLPDAEQLPGELDLAGIFGVSTVTVREALSVLRSEGLIETRRGRGGGSFVRTPENGISHLARRRLDGFSLGELRDLGDVYAAICGASAALAARRSSPDDIDRLQRVADALEHAEKPDARRRADAQFHIEVAAAAQSPRLYHEEVGLQAEFGTLLWLAFGDDDSHAQMVRSCRAVVAAIAARDPRAAREAAEQRVSDSTARLIDYQLSEASR</sequence>
<dbReference type="InterPro" id="IPR036388">
    <property type="entry name" value="WH-like_DNA-bd_sf"/>
</dbReference>
<keyword evidence="1" id="KW-0805">Transcription regulation</keyword>
<keyword evidence="3" id="KW-0804">Transcription</keyword>
<accession>A0A5C4VS10</accession>
<dbReference type="SUPFAM" id="SSF46785">
    <property type="entry name" value="Winged helix' DNA-binding domain"/>
    <property type="match status" value="1"/>
</dbReference>
<dbReference type="InterPro" id="IPR036390">
    <property type="entry name" value="WH_DNA-bd_sf"/>
</dbReference>
<dbReference type="SUPFAM" id="SSF48008">
    <property type="entry name" value="GntR ligand-binding domain-like"/>
    <property type="match status" value="1"/>
</dbReference>
<dbReference type="PROSITE" id="PS50949">
    <property type="entry name" value="HTH_GNTR"/>
    <property type="match status" value="1"/>
</dbReference>
<feature type="domain" description="HTH gntR-type" evidence="5">
    <location>
        <begin position="61"/>
        <end position="131"/>
    </location>
</feature>
<dbReference type="Pfam" id="PF00392">
    <property type="entry name" value="GntR"/>
    <property type="match status" value="1"/>
</dbReference>
<feature type="region of interest" description="Disordered" evidence="4">
    <location>
        <begin position="18"/>
        <end position="38"/>
    </location>
</feature>
<gene>
    <name evidence="6" type="ORF">FHP29_13775</name>
</gene>
<dbReference type="PANTHER" id="PTHR43537">
    <property type="entry name" value="TRANSCRIPTIONAL REGULATOR, GNTR FAMILY"/>
    <property type="match status" value="1"/>
</dbReference>
<evidence type="ECO:0000256" key="4">
    <source>
        <dbReference type="SAM" id="MobiDB-lite"/>
    </source>
</evidence>
<comment type="caution">
    <text evidence="6">The sequence shown here is derived from an EMBL/GenBank/DDBJ whole genome shotgun (WGS) entry which is preliminary data.</text>
</comment>
<evidence type="ECO:0000256" key="1">
    <source>
        <dbReference type="ARBA" id="ARBA00023015"/>
    </source>
</evidence>
<proteinExistence type="predicted"/>
<dbReference type="OrthoDB" id="9784718at2"/>